<dbReference type="STRING" id="111780.Sta7437_3617"/>
<dbReference type="KEGG" id="scs:Sta7437_3617"/>
<dbReference type="HOGENOM" id="CLU_082632_7_3_3"/>
<evidence type="ECO:0000313" key="11">
    <source>
        <dbReference type="Proteomes" id="UP000010473"/>
    </source>
</evidence>
<evidence type="ECO:0000313" key="10">
    <source>
        <dbReference type="EMBL" id="AFZ37115.1"/>
    </source>
</evidence>
<name>K9XWZ0_STAC7</name>
<feature type="domain" description="2Fe-2S ferredoxin-type" evidence="9">
    <location>
        <begin position="8"/>
        <end position="102"/>
    </location>
</feature>
<dbReference type="EMBL" id="CP003653">
    <property type="protein sequence ID" value="AFZ37115.1"/>
    <property type="molecule type" value="Genomic_DNA"/>
</dbReference>
<accession>K9XWZ0</accession>
<dbReference type="InterPro" id="IPR010241">
    <property type="entry name" value="Fd_pln"/>
</dbReference>
<proteinExistence type="inferred from homology"/>
<dbReference type="OrthoDB" id="462043at2"/>
<evidence type="ECO:0000256" key="6">
    <source>
        <dbReference type="ARBA" id="ARBA00023004"/>
    </source>
</evidence>
<evidence type="ECO:0000256" key="7">
    <source>
        <dbReference type="ARBA" id="ARBA00023014"/>
    </source>
</evidence>
<dbReference type="PANTHER" id="PTHR43112">
    <property type="entry name" value="FERREDOXIN"/>
    <property type="match status" value="1"/>
</dbReference>
<keyword evidence="7" id="KW-0411">Iron-sulfur</keyword>
<dbReference type="GO" id="GO:0022900">
    <property type="term" value="P:electron transport chain"/>
    <property type="evidence" value="ECO:0007669"/>
    <property type="project" value="InterPro"/>
</dbReference>
<keyword evidence="5" id="KW-0249">Electron transport</keyword>
<gene>
    <name evidence="10" type="ordered locus">Sta7437_3617</name>
</gene>
<keyword evidence="6" id="KW-0408">Iron</keyword>
<dbReference type="AlphaFoldDB" id="K9XWZ0"/>
<evidence type="ECO:0000256" key="2">
    <source>
        <dbReference type="ARBA" id="ARBA00022448"/>
    </source>
</evidence>
<dbReference type="PROSITE" id="PS51085">
    <property type="entry name" value="2FE2S_FER_2"/>
    <property type="match status" value="1"/>
</dbReference>
<evidence type="ECO:0000256" key="5">
    <source>
        <dbReference type="ARBA" id="ARBA00022982"/>
    </source>
</evidence>
<reference evidence="11" key="1">
    <citation type="journal article" date="2013" name="Proc. Natl. Acad. Sci. U.S.A.">
        <title>Improving the coverage of the cyanobacterial phylum using diversity-driven genome sequencing.</title>
        <authorList>
            <person name="Shih P.M."/>
            <person name="Wu D."/>
            <person name="Latifi A."/>
            <person name="Axen S.D."/>
            <person name="Fewer D.P."/>
            <person name="Talla E."/>
            <person name="Calteau A."/>
            <person name="Cai F."/>
            <person name="Tandeau de Marsac N."/>
            <person name="Rippka R."/>
            <person name="Herdman M."/>
            <person name="Sivonen K."/>
            <person name="Coursin T."/>
            <person name="Laurent T."/>
            <person name="Goodwin L."/>
            <person name="Nolan M."/>
            <person name="Davenport K.W."/>
            <person name="Han C.S."/>
            <person name="Rubin E.M."/>
            <person name="Eisen J.A."/>
            <person name="Woyke T."/>
            <person name="Gugger M."/>
            <person name="Kerfeld C.A."/>
        </authorList>
    </citation>
    <scope>NUCLEOTIDE SEQUENCE [LARGE SCALE GENOMIC DNA]</scope>
    <source>
        <strain evidence="11">ATCC 29371 / PCC 7437</strain>
    </source>
</reference>
<keyword evidence="3" id="KW-0001">2Fe-2S</keyword>
<evidence type="ECO:0000256" key="8">
    <source>
        <dbReference type="ARBA" id="ARBA00034078"/>
    </source>
</evidence>
<evidence type="ECO:0000256" key="3">
    <source>
        <dbReference type="ARBA" id="ARBA00022714"/>
    </source>
</evidence>
<comment type="similarity">
    <text evidence="1">Belongs to the 2Fe2S plant-type ferredoxin family.</text>
</comment>
<dbReference type="NCBIfam" id="TIGR02008">
    <property type="entry name" value="fdx_plant"/>
    <property type="match status" value="1"/>
</dbReference>
<dbReference type="InterPro" id="IPR001041">
    <property type="entry name" value="2Fe-2S_ferredoxin-type"/>
</dbReference>
<keyword evidence="4" id="KW-0479">Metal-binding</keyword>
<dbReference type="PANTHER" id="PTHR43112:SF3">
    <property type="entry name" value="FERREDOXIN-2, CHLOROPLASTIC"/>
    <property type="match status" value="1"/>
</dbReference>
<dbReference type="eggNOG" id="COG0633">
    <property type="taxonomic scope" value="Bacteria"/>
</dbReference>
<dbReference type="CDD" id="cd00207">
    <property type="entry name" value="fer2"/>
    <property type="match status" value="1"/>
</dbReference>
<dbReference type="SUPFAM" id="SSF54292">
    <property type="entry name" value="2Fe-2S ferredoxin-like"/>
    <property type="match status" value="1"/>
</dbReference>
<dbReference type="Gene3D" id="3.10.20.30">
    <property type="match status" value="1"/>
</dbReference>
<dbReference type="Proteomes" id="UP000010473">
    <property type="component" value="Chromosome"/>
</dbReference>
<dbReference type="RefSeq" id="WP_015194776.1">
    <property type="nucleotide sequence ID" value="NC_019748.1"/>
</dbReference>
<dbReference type="Pfam" id="PF00111">
    <property type="entry name" value="Fer2"/>
    <property type="match status" value="1"/>
</dbReference>
<sequence length="106" mass="11618">MNTITKTYNVTLINEGKGINQTIQVNSEEYILDIAEVEGLTLPYSCRNGCCFDCLGKVLQGQVEQTAKALEFLSPDELKAGYILTCAACPRSDCTIVTDQAEELFS</sequence>
<evidence type="ECO:0000259" key="9">
    <source>
        <dbReference type="PROSITE" id="PS51085"/>
    </source>
</evidence>
<dbReference type="GO" id="GO:0051537">
    <property type="term" value="F:2 iron, 2 sulfur cluster binding"/>
    <property type="evidence" value="ECO:0007669"/>
    <property type="project" value="UniProtKB-KW"/>
</dbReference>
<dbReference type="GO" id="GO:0046872">
    <property type="term" value="F:metal ion binding"/>
    <property type="evidence" value="ECO:0007669"/>
    <property type="project" value="UniProtKB-KW"/>
</dbReference>
<organism evidence="10 11">
    <name type="scientific">Stanieria cyanosphaera (strain ATCC 29371 / PCC 7437)</name>
    <dbReference type="NCBI Taxonomy" id="111780"/>
    <lineage>
        <taxon>Bacteria</taxon>
        <taxon>Bacillati</taxon>
        <taxon>Cyanobacteriota</taxon>
        <taxon>Cyanophyceae</taxon>
        <taxon>Pleurocapsales</taxon>
        <taxon>Dermocarpellaceae</taxon>
        <taxon>Stanieria</taxon>
    </lineage>
</organism>
<keyword evidence="2" id="KW-0813">Transport</keyword>
<evidence type="ECO:0000256" key="4">
    <source>
        <dbReference type="ARBA" id="ARBA00022723"/>
    </source>
</evidence>
<dbReference type="InterPro" id="IPR036010">
    <property type="entry name" value="2Fe-2S_ferredoxin-like_sf"/>
</dbReference>
<evidence type="ECO:0000256" key="1">
    <source>
        <dbReference type="ARBA" id="ARBA00007874"/>
    </source>
</evidence>
<dbReference type="InterPro" id="IPR012675">
    <property type="entry name" value="Beta-grasp_dom_sf"/>
</dbReference>
<keyword evidence="11" id="KW-1185">Reference proteome</keyword>
<comment type="cofactor">
    <cofactor evidence="8">
        <name>[2Fe-2S] cluster</name>
        <dbReference type="ChEBI" id="CHEBI:190135"/>
    </cofactor>
</comment>
<dbReference type="GO" id="GO:0009055">
    <property type="term" value="F:electron transfer activity"/>
    <property type="evidence" value="ECO:0007669"/>
    <property type="project" value="InterPro"/>
</dbReference>
<protein>
    <submittedName>
        <fullName evidence="10">Ferredoxin (2Fe-2S)</fullName>
    </submittedName>
</protein>